<feature type="coiled-coil region" evidence="1">
    <location>
        <begin position="194"/>
        <end position="242"/>
    </location>
</feature>
<evidence type="ECO:0000313" key="3">
    <source>
        <dbReference type="EMBL" id="GIF21688.1"/>
    </source>
</evidence>
<dbReference type="SUPFAM" id="SSF47090">
    <property type="entry name" value="PGBD-like"/>
    <property type="match status" value="1"/>
</dbReference>
<keyword evidence="1" id="KW-0175">Coiled coil</keyword>
<keyword evidence="4" id="KW-1185">Reference proteome</keyword>
<evidence type="ECO:0000313" key="4">
    <source>
        <dbReference type="Proteomes" id="UP000623608"/>
    </source>
</evidence>
<keyword evidence="2" id="KW-1133">Transmembrane helix</keyword>
<sequence>MNDPSGGESPLSRRRTALLWIACGTAVLSLAGLVLSTMIKSPAQLAAETSAPERTDLTATVEERVLRETVVLRGTVVQAQALESTPTSVFEADKLVVTGARAKPGDWVKEGQVVGEVSGRPVILLRGAFPAYRDIRPGSTGKDVTQLQKALRSLGYTVDDESTMGGSTKAALRKLYNSLGYPVPDTGAADNEAVAQARARVKDAKRILAQARGATPPAPAAITAAAEGVDQAEDALEELVAKTGTMLPLGEVIFVASFPARVSQINRTVGREVQAPYLRLAVGKVIVSGEVTGADPRGIEAGQPAELTIGTESFPSKVTAVAEKAPAQATEEGTSGDLGTPGFTVTVTPDKALQTELIGEDARMTVVVRNSQDPVLVVPVAAVSAGADSATHVTVVGADGQQRIVAVTVDDSGDGYVAVSSDELHAGDAVLVGVP</sequence>
<dbReference type="Gene3D" id="2.40.420.20">
    <property type="match status" value="1"/>
</dbReference>
<dbReference type="Proteomes" id="UP000623608">
    <property type="component" value="Unassembled WGS sequence"/>
</dbReference>
<proteinExistence type="predicted"/>
<organism evidence="3 4">
    <name type="scientific">Paractinoplanes tereljensis</name>
    <dbReference type="NCBI Taxonomy" id="571912"/>
    <lineage>
        <taxon>Bacteria</taxon>
        <taxon>Bacillati</taxon>
        <taxon>Actinomycetota</taxon>
        <taxon>Actinomycetes</taxon>
        <taxon>Micromonosporales</taxon>
        <taxon>Micromonosporaceae</taxon>
        <taxon>Paractinoplanes</taxon>
    </lineage>
</organism>
<evidence type="ECO:0000256" key="1">
    <source>
        <dbReference type="SAM" id="Coils"/>
    </source>
</evidence>
<keyword evidence="2" id="KW-0812">Transmembrane</keyword>
<dbReference type="InterPro" id="IPR036366">
    <property type="entry name" value="PGBDSf"/>
</dbReference>
<keyword evidence="2" id="KW-0472">Membrane</keyword>
<feature type="transmembrane region" description="Helical" evidence="2">
    <location>
        <begin position="17"/>
        <end position="39"/>
    </location>
</feature>
<protein>
    <recommendedName>
        <fullName evidence="5">Peptidoglycan binding protein</fullName>
    </recommendedName>
</protein>
<dbReference type="Gene3D" id="1.10.101.10">
    <property type="entry name" value="PGBD-like superfamily/PGBD"/>
    <property type="match status" value="1"/>
</dbReference>
<dbReference type="AlphaFoldDB" id="A0A919NP09"/>
<comment type="caution">
    <text evidence="3">The sequence shown here is derived from an EMBL/GenBank/DDBJ whole genome shotgun (WGS) entry which is preliminary data.</text>
</comment>
<reference evidence="3" key="1">
    <citation type="submission" date="2021-01" db="EMBL/GenBank/DDBJ databases">
        <title>Whole genome shotgun sequence of Actinoplanes tereljensis NBRC 105297.</title>
        <authorList>
            <person name="Komaki H."/>
            <person name="Tamura T."/>
        </authorList>
    </citation>
    <scope>NUCLEOTIDE SEQUENCE</scope>
    <source>
        <strain evidence="3">NBRC 105297</strain>
    </source>
</reference>
<dbReference type="EMBL" id="BOMY01000031">
    <property type="protein sequence ID" value="GIF21688.1"/>
    <property type="molecule type" value="Genomic_DNA"/>
</dbReference>
<accession>A0A919NP09</accession>
<evidence type="ECO:0000256" key="2">
    <source>
        <dbReference type="SAM" id="Phobius"/>
    </source>
</evidence>
<dbReference type="InterPro" id="IPR036365">
    <property type="entry name" value="PGBD-like_sf"/>
</dbReference>
<evidence type="ECO:0008006" key="5">
    <source>
        <dbReference type="Google" id="ProtNLM"/>
    </source>
</evidence>
<gene>
    <name evidence="3" type="ORF">Ate02nite_44180</name>
</gene>
<name>A0A919NP09_9ACTN</name>
<dbReference type="RefSeq" id="WP_203808507.1">
    <property type="nucleotide sequence ID" value="NZ_BOMY01000031.1"/>
</dbReference>